<dbReference type="GO" id="GO:0006813">
    <property type="term" value="P:potassium ion transport"/>
    <property type="evidence" value="ECO:0007669"/>
    <property type="project" value="InterPro"/>
</dbReference>
<dbReference type="PATRIC" id="fig|218284.4.peg.1189"/>
<sequence length="585" mass="64849">MIEFYIVILGMIVMLSFLVFELERPEIILPSTLLLFVMTGVITPQEAIRGFSNEGMLTIGLLFIIAGSIQNSGIVDHAFKKLLNRSASRKHMLAKLLFPISFLSAFLNNTPIVIAFTPLVKKWCEDHHLSPSKFLIPISYATILGGTITIIGTSTNLVVHGLLLDSNLPGFTFFELGKIGIPITLIGLCYLIFFSSSLLPERRSRPVNIESLREFTGEILILDDFPFIQKTVEQARLRSLKGLFLVSIIREDETITPVSNTTLLKAQDRLIFTGDITTITELQLHKGLLLQSNGGSSFPKHHQLTEAVVSHHSSLLYKKIKDTNFRSRFNAAVIAVHRQNQRLKYKIGDIILKPGDILLLATGTDFYKKANTNDFYIAATLDKTMITRKQTLNGWFSVVLLGTMILMVTLGYITMLTGMAFVTMLLLSLRIASPLQAKNSIQWNVLMVVSCSFGIGYAMIDSGVASFLADLLMQASKPFGLFAIVIAIYLLTNLFTEMMTNSAAAVLMFPIILEVSNTLDLNPTALAVTVTIAASASFATPIGYQTNLIVYGPGGYRFKDYLKVGIPLNILTMITTVILVYYFWL</sequence>
<dbReference type="Pfam" id="PF02080">
    <property type="entry name" value="TrkA_C"/>
    <property type="match status" value="2"/>
</dbReference>
<dbReference type="InterPro" id="IPR031312">
    <property type="entry name" value="Na/sul_symport_CS"/>
</dbReference>
<dbReference type="Proteomes" id="UP000050398">
    <property type="component" value="Unassembled WGS sequence"/>
</dbReference>
<evidence type="ECO:0000256" key="4">
    <source>
        <dbReference type="ARBA" id="ARBA00022737"/>
    </source>
</evidence>
<dbReference type="InterPro" id="IPR004680">
    <property type="entry name" value="Cit_transptr-like_dom"/>
</dbReference>
<evidence type="ECO:0000313" key="10">
    <source>
        <dbReference type="Proteomes" id="UP000050398"/>
    </source>
</evidence>
<feature type="transmembrane region" description="Helical" evidence="7">
    <location>
        <begin position="441"/>
        <end position="460"/>
    </location>
</feature>
<dbReference type="AlphaFoldDB" id="A0A0P6WCW8"/>
<keyword evidence="5 7" id="KW-1133">Transmembrane helix</keyword>
<keyword evidence="4" id="KW-0677">Repeat</keyword>
<name>A0A0P6WCW8_9BACI</name>
<feature type="domain" description="RCK C-terminal" evidence="8">
    <location>
        <begin position="292"/>
        <end position="376"/>
    </location>
</feature>
<dbReference type="Gene3D" id="3.30.70.1450">
    <property type="entry name" value="Regulator of K+ conductance, C-terminal domain"/>
    <property type="match status" value="2"/>
</dbReference>
<dbReference type="PANTHER" id="PTHR43652">
    <property type="entry name" value="BASIC AMINO ACID ANTIPORTER YFCC-RELATED"/>
    <property type="match status" value="1"/>
</dbReference>
<evidence type="ECO:0000313" key="9">
    <source>
        <dbReference type="EMBL" id="KPL58831.1"/>
    </source>
</evidence>
<evidence type="ECO:0000259" key="8">
    <source>
        <dbReference type="PROSITE" id="PS51202"/>
    </source>
</evidence>
<keyword evidence="2" id="KW-0813">Transport</keyword>
<protein>
    <submittedName>
        <fullName evidence="9">Potassium transporter TrkA</fullName>
    </submittedName>
</protein>
<comment type="subcellular location">
    <subcellularLocation>
        <location evidence="1">Membrane</location>
        <topology evidence="1">Multi-pass membrane protein</topology>
    </subcellularLocation>
</comment>
<feature type="transmembrane region" description="Helical" evidence="7">
    <location>
        <begin position="27"/>
        <end position="44"/>
    </location>
</feature>
<feature type="transmembrane region" description="Helical" evidence="7">
    <location>
        <begin position="564"/>
        <end position="584"/>
    </location>
</feature>
<feature type="transmembrane region" description="Helical" evidence="7">
    <location>
        <begin position="140"/>
        <end position="164"/>
    </location>
</feature>
<dbReference type="RefSeq" id="WP_060673308.1">
    <property type="nucleotide sequence ID" value="NZ_LIXZ01000012.1"/>
</dbReference>
<feature type="transmembrane region" description="Helical" evidence="7">
    <location>
        <begin position="525"/>
        <end position="544"/>
    </location>
</feature>
<dbReference type="PROSITE" id="PS01271">
    <property type="entry name" value="NA_SULFATE"/>
    <property type="match status" value="1"/>
</dbReference>
<organism evidence="9 10">
    <name type="scientific">Rossellomorea vietnamensis</name>
    <dbReference type="NCBI Taxonomy" id="218284"/>
    <lineage>
        <taxon>Bacteria</taxon>
        <taxon>Bacillati</taxon>
        <taxon>Bacillota</taxon>
        <taxon>Bacilli</taxon>
        <taxon>Bacillales</taxon>
        <taxon>Bacillaceae</taxon>
        <taxon>Rossellomorea</taxon>
    </lineage>
</organism>
<dbReference type="Pfam" id="PF03600">
    <property type="entry name" value="CitMHS"/>
    <property type="match status" value="1"/>
</dbReference>
<evidence type="ECO:0000256" key="1">
    <source>
        <dbReference type="ARBA" id="ARBA00004141"/>
    </source>
</evidence>
<dbReference type="InterPro" id="IPR036721">
    <property type="entry name" value="RCK_C_sf"/>
</dbReference>
<dbReference type="InterPro" id="IPR006037">
    <property type="entry name" value="RCK_C"/>
</dbReference>
<feature type="transmembrane region" description="Helical" evidence="7">
    <location>
        <begin position="480"/>
        <end position="513"/>
    </location>
</feature>
<keyword evidence="6 7" id="KW-0472">Membrane</keyword>
<feature type="transmembrane region" description="Helical" evidence="7">
    <location>
        <begin position="176"/>
        <end position="199"/>
    </location>
</feature>
<feature type="transmembrane region" description="Helical" evidence="7">
    <location>
        <begin position="56"/>
        <end position="75"/>
    </location>
</feature>
<feature type="transmembrane region" description="Helical" evidence="7">
    <location>
        <begin position="396"/>
        <end position="429"/>
    </location>
</feature>
<feature type="transmembrane region" description="Helical" evidence="7">
    <location>
        <begin position="96"/>
        <end position="120"/>
    </location>
</feature>
<reference evidence="9 10" key="1">
    <citation type="submission" date="2015-08" db="EMBL/GenBank/DDBJ databases">
        <title>Draft Genome Sequence of Bacillus vietnamensis UCD-SED5.</title>
        <authorList>
            <person name="Lee R.D."/>
            <person name="Jospin G."/>
            <person name="Lang J.M."/>
            <person name="Coil D.A."/>
            <person name="Eisen J.A."/>
        </authorList>
    </citation>
    <scope>NUCLEOTIDE SEQUENCE [LARGE SCALE GENOMIC DNA]</scope>
    <source>
        <strain evidence="9 10">UCD-SED5</strain>
    </source>
</reference>
<dbReference type="GO" id="GO:0005886">
    <property type="term" value="C:plasma membrane"/>
    <property type="evidence" value="ECO:0007669"/>
    <property type="project" value="TreeGrafter"/>
</dbReference>
<evidence type="ECO:0000256" key="6">
    <source>
        <dbReference type="ARBA" id="ARBA00023136"/>
    </source>
</evidence>
<dbReference type="PROSITE" id="PS51202">
    <property type="entry name" value="RCK_C"/>
    <property type="match status" value="2"/>
</dbReference>
<dbReference type="eggNOG" id="COG0569">
    <property type="taxonomic scope" value="Bacteria"/>
</dbReference>
<dbReference type="GO" id="GO:0008324">
    <property type="term" value="F:monoatomic cation transmembrane transporter activity"/>
    <property type="evidence" value="ECO:0007669"/>
    <property type="project" value="InterPro"/>
</dbReference>
<dbReference type="SUPFAM" id="SSF116726">
    <property type="entry name" value="TrkA C-terminal domain-like"/>
    <property type="match status" value="2"/>
</dbReference>
<evidence type="ECO:0000256" key="3">
    <source>
        <dbReference type="ARBA" id="ARBA00022692"/>
    </source>
</evidence>
<dbReference type="PANTHER" id="PTHR43652:SF2">
    <property type="entry name" value="BASIC AMINO ACID ANTIPORTER YFCC-RELATED"/>
    <property type="match status" value="1"/>
</dbReference>
<proteinExistence type="predicted"/>
<dbReference type="eggNOG" id="COG0471">
    <property type="taxonomic scope" value="Bacteria"/>
</dbReference>
<dbReference type="InterPro" id="IPR051679">
    <property type="entry name" value="DASS-Related_Transporters"/>
</dbReference>
<feature type="transmembrane region" description="Helical" evidence="7">
    <location>
        <begin position="6"/>
        <end position="22"/>
    </location>
</feature>
<accession>A0A0P6WCW8</accession>
<evidence type="ECO:0000256" key="5">
    <source>
        <dbReference type="ARBA" id="ARBA00022989"/>
    </source>
</evidence>
<dbReference type="EMBL" id="LIXZ01000012">
    <property type="protein sequence ID" value="KPL58831.1"/>
    <property type="molecule type" value="Genomic_DNA"/>
</dbReference>
<evidence type="ECO:0000256" key="2">
    <source>
        <dbReference type="ARBA" id="ARBA00022448"/>
    </source>
</evidence>
<comment type="caution">
    <text evidence="9">The sequence shown here is derived from an EMBL/GenBank/DDBJ whole genome shotgun (WGS) entry which is preliminary data.</text>
</comment>
<feature type="domain" description="RCK C-terminal" evidence="8">
    <location>
        <begin position="204"/>
        <end position="288"/>
    </location>
</feature>
<evidence type="ECO:0000256" key="7">
    <source>
        <dbReference type="SAM" id="Phobius"/>
    </source>
</evidence>
<keyword evidence="3 7" id="KW-0812">Transmembrane</keyword>
<gene>
    <name evidence="9" type="ORF">AM506_15030</name>
</gene>
<dbReference type="OrthoDB" id="9765532at2"/>